<evidence type="ECO:0000313" key="6">
    <source>
        <dbReference type="EMBL" id="MFC0589102.1"/>
    </source>
</evidence>
<dbReference type="InterPro" id="IPR059052">
    <property type="entry name" value="HH_YbhG-like"/>
</dbReference>
<name>A0ABV6PGZ5_9SPHN</name>
<feature type="domain" description="YbhG-like alpha-helical hairpin" evidence="5">
    <location>
        <begin position="86"/>
        <end position="207"/>
    </location>
</feature>
<comment type="subcellular location">
    <subcellularLocation>
        <location evidence="1">Cell envelope</location>
    </subcellularLocation>
</comment>
<dbReference type="PANTHER" id="PTHR32347:SF29">
    <property type="entry name" value="UPF0194 MEMBRANE PROTEIN YBHG"/>
    <property type="match status" value="1"/>
</dbReference>
<evidence type="ECO:0000256" key="4">
    <source>
        <dbReference type="SAM" id="Phobius"/>
    </source>
</evidence>
<dbReference type="Gene3D" id="2.40.50.100">
    <property type="match status" value="1"/>
</dbReference>
<gene>
    <name evidence="6" type="ORF">ACFFF7_06720</name>
</gene>
<feature type="transmembrane region" description="Helical" evidence="4">
    <location>
        <begin position="17"/>
        <end position="37"/>
    </location>
</feature>
<keyword evidence="4" id="KW-0472">Membrane</keyword>
<dbReference type="SUPFAM" id="SSF111369">
    <property type="entry name" value="HlyD-like secretion proteins"/>
    <property type="match status" value="3"/>
</dbReference>
<accession>A0ABV6PGZ5</accession>
<keyword evidence="2 3" id="KW-0175">Coiled coil</keyword>
<keyword evidence="7" id="KW-1185">Reference proteome</keyword>
<dbReference type="InterPro" id="IPR050465">
    <property type="entry name" value="UPF0194_transport"/>
</dbReference>
<feature type="coiled-coil region" evidence="3">
    <location>
        <begin position="121"/>
        <end position="179"/>
    </location>
</feature>
<comment type="caution">
    <text evidence="6">The sequence shown here is derived from an EMBL/GenBank/DDBJ whole genome shotgun (WGS) entry which is preliminary data.</text>
</comment>
<dbReference type="Proteomes" id="UP001589943">
    <property type="component" value="Unassembled WGS sequence"/>
</dbReference>
<sequence>MGSQDVSSPKNKRLRGILVIAVIAAALWFGGRAMGWWGKQDDGHLRLYGNVEIREVQLGFRVPGRIARLLVDEGDRVTPGQVLAELDTRPFEDRLAGADARVEAASATAARDANGSRPQQIGEARAEVAAAEAAMTEAQRQYERRQALVDKGFISKADLQTADAALRSAQARLAQAQAGLSLALAGTRVEDQATSQANRAATVAERQAVQTDISDTVIRAAEAGQVLTRAREAGAIVSAGQTVLTVALTQPVRVRAYVAEPDLHRIRPGMAVRVRADGTAREWPATIGFISPVAEFTPKTVQTEQLRSDLVYRVRLTVNDPQGDLRQGAPVTVLLPDSAGGN</sequence>
<dbReference type="EMBL" id="JBHLTL010000004">
    <property type="protein sequence ID" value="MFC0589102.1"/>
    <property type="molecule type" value="Genomic_DNA"/>
</dbReference>
<evidence type="ECO:0000256" key="3">
    <source>
        <dbReference type="SAM" id="Coils"/>
    </source>
</evidence>
<dbReference type="RefSeq" id="WP_379480605.1">
    <property type="nucleotide sequence ID" value="NZ_JBHLTL010000004.1"/>
</dbReference>
<dbReference type="Pfam" id="PF25881">
    <property type="entry name" value="HH_YBHG"/>
    <property type="match status" value="1"/>
</dbReference>
<protein>
    <submittedName>
        <fullName evidence="6">HlyD family efflux transporter periplasmic adaptor subunit</fullName>
    </submittedName>
</protein>
<proteinExistence type="predicted"/>
<dbReference type="Gene3D" id="1.10.287.470">
    <property type="entry name" value="Helix hairpin bin"/>
    <property type="match status" value="2"/>
</dbReference>
<keyword evidence="4" id="KW-0812">Transmembrane</keyword>
<dbReference type="Gene3D" id="2.40.30.170">
    <property type="match status" value="1"/>
</dbReference>
<dbReference type="PANTHER" id="PTHR32347">
    <property type="entry name" value="EFFLUX SYSTEM COMPONENT YKNX-RELATED"/>
    <property type="match status" value="1"/>
</dbReference>
<evidence type="ECO:0000313" key="7">
    <source>
        <dbReference type="Proteomes" id="UP001589943"/>
    </source>
</evidence>
<keyword evidence="4" id="KW-1133">Transmembrane helix</keyword>
<reference evidence="6 7" key="1">
    <citation type="submission" date="2024-09" db="EMBL/GenBank/DDBJ databases">
        <authorList>
            <person name="Sun Q."/>
            <person name="Mori K."/>
        </authorList>
    </citation>
    <scope>NUCLEOTIDE SEQUENCE [LARGE SCALE GENOMIC DNA]</scope>
    <source>
        <strain evidence="6 7">NCAIM B.02537</strain>
    </source>
</reference>
<evidence type="ECO:0000256" key="1">
    <source>
        <dbReference type="ARBA" id="ARBA00004196"/>
    </source>
</evidence>
<evidence type="ECO:0000259" key="5">
    <source>
        <dbReference type="Pfam" id="PF25881"/>
    </source>
</evidence>
<evidence type="ECO:0000256" key="2">
    <source>
        <dbReference type="ARBA" id="ARBA00023054"/>
    </source>
</evidence>
<organism evidence="6 7">
    <name type="scientific">Novosphingobium aquiterrae</name>
    <dbReference type="NCBI Taxonomy" id="624388"/>
    <lineage>
        <taxon>Bacteria</taxon>
        <taxon>Pseudomonadati</taxon>
        <taxon>Pseudomonadota</taxon>
        <taxon>Alphaproteobacteria</taxon>
        <taxon>Sphingomonadales</taxon>
        <taxon>Sphingomonadaceae</taxon>
        <taxon>Novosphingobium</taxon>
    </lineage>
</organism>